<dbReference type="Proteomes" id="UP000218231">
    <property type="component" value="Unassembled WGS sequence"/>
</dbReference>
<organism evidence="10 11">
    <name type="scientific">Diploscapter pachys</name>
    <dbReference type="NCBI Taxonomy" id="2018661"/>
    <lineage>
        <taxon>Eukaryota</taxon>
        <taxon>Metazoa</taxon>
        <taxon>Ecdysozoa</taxon>
        <taxon>Nematoda</taxon>
        <taxon>Chromadorea</taxon>
        <taxon>Rhabditida</taxon>
        <taxon>Rhabditina</taxon>
        <taxon>Rhabditomorpha</taxon>
        <taxon>Rhabditoidea</taxon>
        <taxon>Rhabditidae</taxon>
        <taxon>Diploscapter</taxon>
    </lineage>
</organism>
<comment type="catalytic activity">
    <reaction evidence="1">
        <text>Thiol-dependent hydrolysis of ester, thioester, amide, peptide and isopeptide bonds formed by the C-terminal Gly of ubiquitin (a 76-residue protein attached to proteins as an intracellular targeting signal).</text>
        <dbReference type="EC" id="3.4.19.12"/>
    </reaction>
</comment>
<dbReference type="OrthoDB" id="409956at2759"/>
<dbReference type="Gene3D" id="3.90.70.80">
    <property type="match status" value="1"/>
</dbReference>
<evidence type="ECO:0000256" key="7">
    <source>
        <dbReference type="ARBA" id="ARBA00033460"/>
    </source>
</evidence>
<dbReference type="InterPro" id="IPR003323">
    <property type="entry name" value="OTU_dom"/>
</dbReference>
<feature type="region of interest" description="Disordered" evidence="8">
    <location>
        <begin position="1"/>
        <end position="36"/>
    </location>
</feature>
<evidence type="ECO:0000256" key="8">
    <source>
        <dbReference type="SAM" id="MobiDB-lite"/>
    </source>
</evidence>
<name>A0A2A2KQE9_9BILA</name>
<dbReference type="Pfam" id="PF02338">
    <property type="entry name" value="OTU"/>
    <property type="match status" value="1"/>
</dbReference>
<evidence type="ECO:0000256" key="6">
    <source>
        <dbReference type="ARBA" id="ARBA00022801"/>
    </source>
</evidence>
<accession>A0A2A2KQE9</accession>
<dbReference type="PROSITE" id="PS50802">
    <property type="entry name" value="OTU"/>
    <property type="match status" value="1"/>
</dbReference>
<dbReference type="GO" id="GO:0006508">
    <property type="term" value="P:proteolysis"/>
    <property type="evidence" value="ECO:0007669"/>
    <property type="project" value="UniProtKB-KW"/>
</dbReference>
<proteinExistence type="inferred from homology"/>
<evidence type="ECO:0000313" key="11">
    <source>
        <dbReference type="Proteomes" id="UP000218231"/>
    </source>
</evidence>
<comment type="similarity">
    <text evidence="2">Belongs to the peptidase C85 family.</text>
</comment>
<keyword evidence="6" id="KW-0378">Hydrolase</keyword>
<evidence type="ECO:0000256" key="1">
    <source>
        <dbReference type="ARBA" id="ARBA00000707"/>
    </source>
</evidence>
<evidence type="ECO:0000256" key="5">
    <source>
        <dbReference type="ARBA" id="ARBA00022786"/>
    </source>
</evidence>
<keyword evidence="11" id="KW-1185">Reference proteome</keyword>
<protein>
    <recommendedName>
        <fullName evidence="3">ubiquitinyl hydrolase 1</fullName>
        <ecNumber evidence="3">3.4.19.12</ecNumber>
    </recommendedName>
    <alternativeName>
        <fullName evidence="7">Deubiquitinating enzyme A</fullName>
    </alternativeName>
</protein>
<dbReference type="EMBL" id="LIAE01007959">
    <property type="protein sequence ID" value="PAV76119.1"/>
    <property type="molecule type" value="Genomic_DNA"/>
</dbReference>
<dbReference type="GO" id="GO:0004843">
    <property type="term" value="F:cysteine-type deubiquitinase activity"/>
    <property type="evidence" value="ECO:0007669"/>
    <property type="project" value="UniProtKB-EC"/>
</dbReference>
<feature type="region of interest" description="Disordered" evidence="8">
    <location>
        <begin position="217"/>
        <end position="237"/>
    </location>
</feature>
<evidence type="ECO:0000256" key="3">
    <source>
        <dbReference type="ARBA" id="ARBA00012759"/>
    </source>
</evidence>
<dbReference type="InterPro" id="IPR038765">
    <property type="entry name" value="Papain-like_cys_pep_sf"/>
</dbReference>
<dbReference type="PANTHER" id="PTHR12419">
    <property type="entry name" value="OTU DOMAIN CONTAINING PROTEIN"/>
    <property type="match status" value="1"/>
</dbReference>
<dbReference type="EC" id="3.4.19.12" evidence="3"/>
<evidence type="ECO:0000256" key="4">
    <source>
        <dbReference type="ARBA" id="ARBA00022670"/>
    </source>
</evidence>
<dbReference type="SUPFAM" id="SSF54001">
    <property type="entry name" value="Cysteine proteinases"/>
    <property type="match status" value="1"/>
</dbReference>
<keyword evidence="5" id="KW-0833">Ubl conjugation pathway</keyword>
<dbReference type="GO" id="GO:0061578">
    <property type="term" value="F:K63-linked deubiquitinase activity"/>
    <property type="evidence" value="ECO:0007669"/>
    <property type="project" value="TreeGrafter"/>
</dbReference>
<sequence>MEVQKNENGTKPADEMPVNPESRHETFQFSNKERKKRQHDFMDKIINEQYEKVKIEGDGNCLFRSVALNIYGSQDHHQRVREECCNEMLTSAEFYAPFCVDENTRTQIDIHEYIETIRGDGVWEGELALRVMAKCYEKPIEVLAMTETGSNLTIYPCEEARMHEEPIRLLFRSGHYDAVVNNLSNTSPPLKKSKLETEVKAVPGSLHGDVPLILRDSKKTEPNISERSQSSNSAQIM</sequence>
<evidence type="ECO:0000313" key="10">
    <source>
        <dbReference type="EMBL" id="PAV76119.1"/>
    </source>
</evidence>
<reference evidence="10 11" key="1">
    <citation type="journal article" date="2017" name="Curr. Biol.">
        <title>Genome architecture and evolution of a unichromosomal asexual nematode.</title>
        <authorList>
            <person name="Fradin H."/>
            <person name="Zegar C."/>
            <person name="Gutwein M."/>
            <person name="Lucas J."/>
            <person name="Kovtun M."/>
            <person name="Corcoran D."/>
            <person name="Baugh L.R."/>
            <person name="Kiontke K."/>
            <person name="Gunsalus K."/>
            <person name="Fitch D.H."/>
            <person name="Piano F."/>
        </authorList>
    </citation>
    <scope>NUCLEOTIDE SEQUENCE [LARGE SCALE GENOMIC DNA]</scope>
    <source>
        <strain evidence="10">PF1309</strain>
    </source>
</reference>
<dbReference type="PANTHER" id="PTHR12419:SF4">
    <property type="entry name" value="OTU DOMAIN-CONTAINING PROTEIN 5"/>
    <property type="match status" value="1"/>
</dbReference>
<evidence type="ECO:0000256" key="2">
    <source>
        <dbReference type="ARBA" id="ARBA00010407"/>
    </source>
</evidence>
<keyword evidence="4" id="KW-0645">Protease</keyword>
<feature type="domain" description="OTU" evidence="9">
    <location>
        <begin position="50"/>
        <end position="182"/>
    </location>
</feature>
<feature type="compositionally biased region" description="Polar residues" evidence="8">
    <location>
        <begin position="222"/>
        <end position="237"/>
    </location>
</feature>
<dbReference type="InterPro" id="IPR050704">
    <property type="entry name" value="Peptidase_C85-like"/>
</dbReference>
<dbReference type="STRING" id="2018661.A0A2A2KQE9"/>
<gene>
    <name evidence="10" type="ORF">WR25_14242</name>
</gene>
<evidence type="ECO:0000259" key="9">
    <source>
        <dbReference type="PROSITE" id="PS50802"/>
    </source>
</evidence>
<dbReference type="AlphaFoldDB" id="A0A2A2KQE9"/>
<dbReference type="GO" id="GO:0016579">
    <property type="term" value="P:protein deubiquitination"/>
    <property type="evidence" value="ECO:0007669"/>
    <property type="project" value="TreeGrafter"/>
</dbReference>
<comment type="caution">
    <text evidence="10">The sequence shown here is derived from an EMBL/GenBank/DDBJ whole genome shotgun (WGS) entry which is preliminary data.</text>
</comment>
<dbReference type="CDD" id="cd22744">
    <property type="entry name" value="OTU"/>
    <property type="match status" value="1"/>
</dbReference>